<accession>A0A9J6CF04</accession>
<keyword evidence="11" id="KW-1185">Reference proteome</keyword>
<dbReference type="InterPro" id="IPR031424">
    <property type="entry name" value="QVR-like"/>
</dbReference>
<evidence type="ECO:0000256" key="4">
    <source>
        <dbReference type="ARBA" id="ARBA00022729"/>
    </source>
</evidence>
<evidence type="ECO:0000256" key="3">
    <source>
        <dbReference type="ARBA" id="ARBA00022692"/>
    </source>
</evidence>
<keyword evidence="6" id="KW-0472">Membrane</keyword>
<evidence type="ECO:0000256" key="2">
    <source>
        <dbReference type="ARBA" id="ARBA00022622"/>
    </source>
</evidence>
<evidence type="ECO:0000256" key="7">
    <source>
        <dbReference type="ARBA" id="ARBA00023180"/>
    </source>
</evidence>
<name>A0A9J6CF04_POLVA</name>
<dbReference type="GO" id="GO:0030431">
    <property type="term" value="P:sleep"/>
    <property type="evidence" value="ECO:0007669"/>
    <property type="project" value="InterPro"/>
</dbReference>
<gene>
    <name evidence="10" type="ORF">PVAND_009731</name>
</gene>
<feature type="chain" id="PRO_5039892852" description="Protein sleepless" evidence="9">
    <location>
        <begin position="21"/>
        <end position="146"/>
    </location>
</feature>
<feature type="signal peptide" evidence="9">
    <location>
        <begin position="1"/>
        <end position="20"/>
    </location>
</feature>
<evidence type="ECO:0000256" key="9">
    <source>
        <dbReference type="SAM" id="SignalP"/>
    </source>
</evidence>
<evidence type="ECO:0000256" key="1">
    <source>
        <dbReference type="ARBA" id="ARBA00004589"/>
    </source>
</evidence>
<comment type="subcellular location">
    <subcellularLocation>
        <location evidence="1">Membrane</location>
        <topology evidence="1">Lipid-anchor</topology>
        <topology evidence="1">GPI-anchor</topology>
    </subcellularLocation>
</comment>
<dbReference type="PANTHER" id="PTHR33562">
    <property type="entry name" value="ATILLA, ISOFORM B-RELATED-RELATED"/>
    <property type="match status" value="1"/>
</dbReference>
<keyword evidence="5" id="KW-1133">Transmembrane helix</keyword>
<proteinExistence type="predicted"/>
<dbReference type="PANTHER" id="PTHR33562:SF2">
    <property type="entry name" value="PROTEIN QUIVER"/>
    <property type="match status" value="1"/>
</dbReference>
<sequence>MKIFFVFIIFCTLNLFGVDSIKCYQCSNHVNSINFHINCADPFAALETLSECPLEGGQNATLCRKLRQTIDTPDGKLVRITRSCGYIPNEQKERDSSCFRASFTSAAASKYCTCNENACNKVDTINKNSLITIIFLLTALYGVNNF</sequence>
<dbReference type="InterPro" id="IPR050975">
    <property type="entry name" value="Sleep_regulator"/>
</dbReference>
<dbReference type="Pfam" id="PF17064">
    <property type="entry name" value="QVR"/>
    <property type="match status" value="1"/>
</dbReference>
<keyword evidence="8" id="KW-0449">Lipoprotein</keyword>
<protein>
    <recommendedName>
        <fullName evidence="12">Protein sleepless</fullName>
    </recommendedName>
</protein>
<keyword evidence="7" id="KW-0325">Glycoprotein</keyword>
<keyword evidence="2" id="KW-0336">GPI-anchor</keyword>
<dbReference type="Proteomes" id="UP001107558">
    <property type="component" value="Chromosome 1"/>
</dbReference>
<reference evidence="10" key="1">
    <citation type="submission" date="2021-03" db="EMBL/GenBank/DDBJ databases">
        <title>Chromosome level genome of the anhydrobiotic midge Polypedilum vanderplanki.</title>
        <authorList>
            <person name="Yoshida Y."/>
            <person name="Kikawada T."/>
            <person name="Gusev O."/>
        </authorList>
    </citation>
    <scope>NUCLEOTIDE SEQUENCE</scope>
    <source>
        <strain evidence="10">NIAS01</strain>
        <tissue evidence="10">Whole body or cell culture</tissue>
    </source>
</reference>
<dbReference type="AlphaFoldDB" id="A0A9J6CF04"/>
<dbReference type="EMBL" id="JADBJN010000001">
    <property type="protein sequence ID" value="KAG5680206.1"/>
    <property type="molecule type" value="Genomic_DNA"/>
</dbReference>
<keyword evidence="3" id="KW-0812">Transmembrane</keyword>
<evidence type="ECO:0000256" key="6">
    <source>
        <dbReference type="ARBA" id="ARBA00023136"/>
    </source>
</evidence>
<dbReference type="OrthoDB" id="6083863at2759"/>
<dbReference type="GO" id="GO:0032222">
    <property type="term" value="P:regulation of synaptic transmission, cholinergic"/>
    <property type="evidence" value="ECO:0007669"/>
    <property type="project" value="InterPro"/>
</dbReference>
<organism evidence="10 11">
    <name type="scientific">Polypedilum vanderplanki</name>
    <name type="common">Sleeping chironomid midge</name>
    <dbReference type="NCBI Taxonomy" id="319348"/>
    <lineage>
        <taxon>Eukaryota</taxon>
        <taxon>Metazoa</taxon>
        <taxon>Ecdysozoa</taxon>
        <taxon>Arthropoda</taxon>
        <taxon>Hexapoda</taxon>
        <taxon>Insecta</taxon>
        <taxon>Pterygota</taxon>
        <taxon>Neoptera</taxon>
        <taxon>Endopterygota</taxon>
        <taxon>Diptera</taxon>
        <taxon>Nematocera</taxon>
        <taxon>Chironomoidea</taxon>
        <taxon>Chironomidae</taxon>
        <taxon>Chironominae</taxon>
        <taxon>Polypedilum</taxon>
        <taxon>Polypedilum</taxon>
    </lineage>
</organism>
<evidence type="ECO:0008006" key="12">
    <source>
        <dbReference type="Google" id="ProtNLM"/>
    </source>
</evidence>
<evidence type="ECO:0000256" key="8">
    <source>
        <dbReference type="ARBA" id="ARBA00023288"/>
    </source>
</evidence>
<evidence type="ECO:0000313" key="11">
    <source>
        <dbReference type="Proteomes" id="UP001107558"/>
    </source>
</evidence>
<evidence type="ECO:0000313" key="10">
    <source>
        <dbReference type="EMBL" id="KAG5680206.1"/>
    </source>
</evidence>
<comment type="caution">
    <text evidence="10">The sequence shown here is derived from an EMBL/GenBank/DDBJ whole genome shotgun (WGS) entry which is preliminary data.</text>
</comment>
<keyword evidence="4 9" id="KW-0732">Signal</keyword>
<dbReference type="GO" id="GO:0098552">
    <property type="term" value="C:side of membrane"/>
    <property type="evidence" value="ECO:0007669"/>
    <property type="project" value="UniProtKB-KW"/>
</dbReference>
<evidence type="ECO:0000256" key="5">
    <source>
        <dbReference type="ARBA" id="ARBA00022989"/>
    </source>
</evidence>